<reference evidence="2 3" key="1">
    <citation type="journal article" date="2020" name="mSystems">
        <title>Defining Genomic and Predicted Metabolic Features of the Acetobacterium Genus.</title>
        <authorList>
            <person name="Ross D.E."/>
            <person name="Marshall C.W."/>
            <person name="Gulliver D."/>
            <person name="May H.D."/>
            <person name="Norman R.S."/>
        </authorList>
    </citation>
    <scope>NUCLEOTIDE SEQUENCE [LARGE SCALE GENOMIC DNA]</scope>
    <source>
        <strain evidence="2 3">DSM 4132</strain>
    </source>
</reference>
<dbReference type="PROSITE" id="PS50943">
    <property type="entry name" value="HTH_CROC1"/>
    <property type="match status" value="1"/>
</dbReference>
<dbReference type="EMBL" id="WJBE01000031">
    <property type="protein sequence ID" value="MBC3901563.1"/>
    <property type="molecule type" value="Genomic_DNA"/>
</dbReference>
<dbReference type="RefSeq" id="WP_186895594.1">
    <property type="nucleotide sequence ID" value="NZ_WJBE01000031.1"/>
</dbReference>
<accession>A0ABR6Z213</accession>
<dbReference type="InterPro" id="IPR010982">
    <property type="entry name" value="Lambda_DNA-bd_dom_sf"/>
</dbReference>
<dbReference type="Gene3D" id="1.10.260.40">
    <property type="entry name" value="lambda repressor-like DNA-binding domains"/>
    <property type="match status" value="1"/>
</dbReference>
<dbReference type="CDD" id="cd00093">
    <property type="entry name" value="HTH_XRE"/>
    <property type="match status" value="1"/>
</dbReference>
<dbReference type="SMART" id="SM00530">
    <property type="entry name" value="HTH_XRE"/>
    <property type="match status" value="1"/>
</dbReference>
<gene>
    <name evidence="2" type="ORF">GH811_18345</name>
</gene>
<name>A0ABR6Z213_9FIRM</name>
<dbReference type="Proteomes" id="UP000622405">
    <property type="component" value="Unassembled WGS sequence"/>
</dbReference>
<dbReference type="InterPro" id="IPR001387">
    <property type="entry name" value="Cro/C1-type_HTH"/>
</dbReference>
<organism evidence="2 3">
    <name type="scientific">Acetobacterium malicum</name>
    <dbReference type="NCBI Taxonomy" id="52692"/>
    <lineage>
        <taxon>Bacteria</taxon>
        <taxon>Bacillati</taxon>
        <taxon>Bacillota</taxon>
        <taxon>Clostridia</taxon>
        <taxon>Eubacteriales</taxon>
        <taxon>Eubacteriaceae</taxon>
        <taxon>Acetobacterium</taxon>
    </lineage>
</organism>
<protein>
    <submittedName>
        <fullName evidence="2">Helix-turn-helix domain-containing protein</fullName>
    </submittedName>
</protein>
<sequence>MSKVRELRQKYGYTQDYMAERMGLRSKNAYSLKERGERKFSLDEANIISLIFELPIEQIFFENEVTKKITK</sequence>
<dbReference type="Pfam" id="PF01381">
    <property type="entry name" value="HTH_3"/>
    <property type="match status" value="1"/>
</dbReference>
<evidence type="ECO:0000313" key="3">
    <source>
        <dbReference type="Proteomes" id="UP000622405"/>
    </source>
</evidence>
<evidence type="ECO:0000313" key="2">
    <source>
        <dbReference type="EMBL" id="MBC3901563.1"/>
    </source>
</evidence>
<evidence type="ECO:0000259" key="1">
    <source>
        <dbReference type="PROSITE" id="PS50943"/>
    </source>
</evidence>
<dbReference type="SUPFAM" id="SSF47413">
    <property type="entry name" value="lambda repressor-like DNA-binding domains"/>
    <property type="match status" value="1"/>
</dbReference>
<comment type="caution">
    <text evidence="2">The sequence shown here is derived from an EMBL/GenBank/DDBJ whole genome shotgun (WGS) entry which is preliminary data.</text>
</comment>
<keyword evidence="3" id="KW-1185">Reference proteome</keyword>
<feature type="domain" description="HTH cro/C1-type" evidence="1">
    <location>
        <begin position="4"/>
        <end position="59"/>
    </location>
</feature>
<proteinExistence type="predicted"/>